<evidence type="ECO:0000259" key="2">
    <source>
        <dbReference type="Pfam" id="PF00496"/>
    </source>
</evidence>
<evidence type="ECO:0000313" key="4">
    <source>
        <dbReference type="EMBL" id="MFC6590711.1"/>
    </source>
</evidence>
<feature type="domain" description="Transcriptional regulator SgrR N-terminal HTH" evidence="3">
    <location>
        <begin position="14"/>
        <end position="99"/>
    </location>
</feature>
<dbReference type="Pfam" id="PF00496">
    <property type="entry name" value="SBP_bac_5"/>
    <property type="match status" value="1"/>
</dbReference>
<organism evidence="4 5">
    <name type="scientific">Deinococcus lacus</name>
    <dbReference type="NCBI Taxonomy" id="392561"/>
    <lineage>
        <taxon>Bacteria</taxon>
        <taxon>Thermotogati</taxon>
        <taxon>Deinococcota</taxon>
        <taxon>Deinococci</taxon>
        <taxon>Deinococcales</taxon>
        <taxon>Deinococcaceae</taxon>
        <taxon>Deinococcus</taxon>
    </lineage>
</organism>
<name>A0ABW1Y8Y9_9DEIO</name>
<dbReference type="InterPro" id="IPR025370">
    <property type="entry name" value="SgrR_HTH_N"/>
</dbReference>
<dbReference type="SUPFAM" id="SSF53850">
    <property type="entry name" value="Periplasmic binding protein-like II"/>
    <property type="match status" value="1"/>
</dbReference>
<sequence length="238" mass="26773">MSKVVPFPDWPLLRLLAHLGGQCDVACPLSDLTALWSCSPMTAKRHLARLQEQGALTYWPGQGRGNVSRVQMHVRAEDTVAWAVSELVSRRKVNELVRLSRLPFPKSWTFTPEVQALFGLTSTEAGLDRLRTVVFRPLARIHPVWTTNALEAHLLRQVYSGLTTYDPVSRELQPHLAHHWSVSGDGCQWTFHLRKEVAFHDGSPLTSGDVLATMQALQSEAEWFLPHLRDIQASTPTK</sequence>
<evidence type="ECO:0000259" key="3">
    <source>
        <dbReference type="Pfam" id="PF12793"/>
    </source>
</evidence>
<accession>A0ABW1Y8Y9</accession>
<dbReference type="PANTHER" id="PTHR30290">
    <property type="entry name" value="PERIPLASMIC BINDING COMPONENT OF ABC TRANSPORTER"/>
    <property type="match status" value="1"/>
</dbReference>
<gene>
    <name evidence="4" type="ORF">ACFP81_00765</name>
</gene>
<dbReference type="Gene3D" id="3.40.190.10">
    <property type="entry name" value="Periplasmic binding protein-like II"/>
    <property type="match status" value="1"/>
</dbReference>
<reference evidence="5" key="1">
    <citation type="journal article" date="2019" name="Int. J. Syst. Evol. Microbiol.">
        <title>The Global Catalogue of Microorganisms (GCM) 10K type strain sequencing project: providing services to taxonomists for standard genome sequencing and annotation.</title>
        <authorList>
            <consortium name="The Broad Institute Genomics Platform"/>
            <consortium name="The Broad Institute Genome Sequencing Center for Infectious Disease"/>
            <person name="Wu L."/>
            <person name="Ma J."/>
        </authorList>
    </citation>
    <scope>NUCLEOTIDE SEQUENCE [LARGE SCALE GENOMIC DNA]</scope>
    <source>
        <strain evidence="5">CGMCC 1.15772</strain>
    </source>
</reference>
<comment type="caution">
    <text evidence="4">The sequence shown here is derived from an EMBL/GenBank/DDBJ whole genome shotgun (WGS) entry which is preliminary data.</text>
</comment>
<dbReference type="InterPro" id="IPR000914">
    <property type="entry name" value="SBP_5_dom"/>
</dbReference>
<dbReference type="PANTHER" id="PTHR30290:SF72">
    <property type="entry name" value="HTH-TYPE TRANSCRIPTIONAL REGULATOR SGRR"/>
    <property type="match status" value="1"/>
</dbReference>
<keyword evidence="5" id="KW-1185">Reference proteome</keyword>
<evidence type="ECO:0000256" key="1">
    <source>
        <dbReference type="ARBA" id="ARBA00023125"/>
    </source>
</evidence>
<feature type="domain" description="Solute-binding protein family 5" evidence="2">
    <location>
        <begin position="171"/>
        <end position="216"/>
    </location>
</feature>
<dbReference type="Proteomes" id="UP001596297">
    <property type="component" value="Unassembled WGS sequence"/>
</dbReference>
<dbReference type="EMBL" id="JBHSWD010000001">
    <property type="protein sequence ID" value="MFC6590711.1"/>
    <property type="molecule type" value="Genomic_DNA"/>
</dbReference>
<dbReference type="InterPro" id="IPR039424">
    <property type="entry name" value="SBP_5"/>
</dbReference>
<keyword evidence="1" id="KW-0238">DNA-binding</keyword>
<proteinExistence type="predicted"/>
<evidence type="ECO:0000313" key="5">
    <source>
        <dbReference type="Proteomes" id="UP001596297"/>
    </source>
</evidence>
<protein>
    <submittedName>
        <fullName evidence="4">ABC transporter substrate-binding protein</fullName>
    </submittedName>
</protein>
<dbReference type="Pfam" id="PF12793">
    <property type="entry name" value="SgrR_N"/>
    <property type="match status" value="1"/>
</dbReference>
<dbReference type="RefSeq" id="WP_380081728.1">
    <property type="nucleotide sequence ID" value="NZ_JBHSWD010000001.1"/>
</dbReference>